<feature type="non-terminal residue" evidence="1">
    <location>
        <position position="552"/>
    </location>
</feature>
<dbReference type="EMBL" id="UINC01045571">
    <property type="protein sequence ID" value="SVB52486.1"/>
    <property type="molecule type" value="Genomic_DNA"/>
</dbReference>
<sequence>LDLANNSQGTNTNVFGEPANNTDVDFHVDKAGNDGHFWWIQASDQFKFADDIMMDAAEKLLFGGQNDYIHLDTDLKAVAAADFIVDAASEIILDHGAGTGIIIREGGADIGSIIKAAGNDLTIKSGATPALIFTGADIAAQGNVTVNGNIVGDADESKAIFAASTTAGSEITIGGGGLVVAAADLKVGGNDIQNSEGEVTITMDADQNAEIAAELTVTGAKIIVGADADDTDRSITFGHLTAKTIMGLDDDQNVFAIHTNATFEDDNDIEIDADGAVRFNGAVTFAGGIASGGTVTTTNIDGGSIDGTAIGAETQAAGDFTAIGAVAPGTIVGTTITANAADGGLQFTNTTKNSIEIPDNKENALIIEEANNAYMSFDSRDDQELITFNQNIGGQLLLADGTATAPSIERSAGGGETRAGIFFTGDVDGGGKGAVIFAADGQAQIAFADGFFKPFDPTSQQINMGGSSKKFADGFFSGTMQVGDLKIDNVVVAATPTELNFMDGDASISTGITLEAGDGVVVNDDGSMLQAEVSDFATYVSSNITDGEIVEA</sequence>
<reference evidence="1" key="1">
    <citation type="submission" date="2018-05" db="EMBL/GenBank/DDBJ databases">
        <authorList>
            <person name="Lanie J.A."/>
            <person name="Ng W.-L."/>
            <person name="Kazmierczak K.M."/>
            <person name="Andrzejewski T.M."/>
            <person name="Davidsen T.M."/>
            <person name="Wayne K.J."/>
            <person name="Tettelin H."/>
            <person name="Glass J.I."/>
            <person name="Rusch D."/>
            <person name="Podicherti R."/>
            <person name="Tsui H.-C.T."/>
            <person name="Winkler M.E."/>
        </authorList>
    </citation>
    <scope>NUCLEOTIDE SEQUENCE</scope>
</reference>
<feature type="non-terminal residue" evidence="1">
    <location>
        <position position="1"/>
    </location>
</feature>
<accession>A0A382ENW6</accession>
<organism evidence="1">
    <name type="scientific">marine metagenome</name>
    <dbReference type="NCBI Taxonomy" id="408172"/>
    <lineage>
        <taxon>unclassified sequences</taxon>
        <taxon>metagenomes</taxon>
        <taxon>ecological metagenomes</taxon>
    </lineage>
</organism>
<gene>
    <name evidence="1" type="ORF">METZ01_LOCUS205340</name>
</gene>
<name>A0A382ENW6_9ZZZZ</name>
<proteinExistence type="predicted"/>
<evidence type="ECO:0000313" key="1">
    <source>
        <dbReference type="EMBL" id="SVB52486.1"/>
    </source>
</evidence>
<dbReference type="AlphaFoldDB" id="A0A382ENW6"/>
<protein>
    <submittedName>
        <fullName evidence="1">Uncharacterized protein</fullName>
    </submittedName>
</protein>